<dbReference type="AlphaFoldDB" id="A0A2T6BPZ2"/>
<keyword evidence="2" id="KW-1185">Reference proteome</keyword>
<comment type="caution">
    <text evidence="1">The sequence shown here is derived from an EMBL/GenBank/DDBJ whole genome shotgun (WGS) entry which is preliminary data.</text>
</comment>
<organism evidence="1 2">
    <name type="scientific">Melghirimyces profundicolus</name>
    <dbReference type="NCBI Taxonomy" id="1242148"/>
    <lineage>
        <taxon>Bacteria</taxon>
        <taxon>Bacillati</taxon>
        <taxon>Bacillota</taxon>
        <taxon>Bacilli</taxon>
        <taxon>Bacillales</taxon>
        <taxon>Thermoactinomycetaceae</taxon>
        <taxon>Melghirimyces</taxon>
    </lineage>
</organism>
<sequence>MGEMSEATEYSMQIHYSRIYKKVSIYTAGFRLVDHSFFKKGVDAYVLYMLRYSFQIY</sequence>
<evidence type="ECO:0000313" key="1">
    <source>
        <dbReference type="EMBL" id="PTX58148.1"/>
    </source>
</evidence>
<protein>
    <submittedName>
        <fullName evidence="1">Uncharacterized protein</fullName>
    </submittedName>
</protein>
<evidence type="ECO:0000313" key="2">
    <source>
        <dbReference type="Proteomes" id="UP000244240"/>
    </source>
</evidence>
<proteinExistence type="predicted"/>
<name>A0A2T6BPZ2_9BACL</name>
<dbReference type="EMBL" id="QBKR01000018">
    <property type="protein sequence ID" value="PTX58148.1"/>
    <property type="molecule type" value="Genomic_DNA"/>
</dbReference>
<dbReference type="Proteomes" id="UP000244240">
    <property type="component" value="Unassembled WGS sequence"/>
</dbReference>
<reference evidence="1 2" key="1">
    <citation type="submission" date="2018-04" db="EMBL/GenBank/DDBJ databases">
        <title>Genomic Encyclopedia of Archaeal and Bacterial Type Strains, Phase II (KMG-II): from individual species to whole genera.</title>
        <authorList>
            <person name="Goeker M."/>
        </authorList>
    </citation>
    <scope>NUCLEOTIDE SEQUENCE [LARGE SCALE GENOMIC DNA]</scope>
    <source>
        <strain evidence="1 2">DSM 45787</strain>
    </source>
</reference>
<accession>A0A2T6BPZ2</accession>
<gene>
    <name evidence="1" type="ORF">C8P63_11822</name>
</gene>